<keyword evidence="2" id="KW-1185">Reference proteome</keyword>
<dbReference type="Proteomes" id="UP000078407">
    <property type="component" value="Unassembled WGS sequence"/>
</dbReference>
<organism evidence="1 2">
    <name type="scientific">Buttiauxella ferragutiae ATCC 51602</name>
    <dbReference type="NCBI Taxonomy" id="1354252"/>
    <lineage>
        <taxon>Bacteria</taxon>
        <taxon>Pseudomonadati</taxon>
        <taxon>Pseudomonadota</taxon>
        <taxon>Gammaproteobacteria</taxon>
        <taxon>Enterobacterales</taxon>
        <taxon>Enterobacteriaceae</taxon>
        <taxon>Buttiauxella</taxon>
    </lineage>
</organism>
<reference evidence="1 2" key="1">
    <citation type="submission" date="2016-04" db="EMBL/GenBank/DDBJ databases">
        <title>ATOL: Assembling a taxonomically balanced genome-scale reconstruction of the evolutionary history of the Enterobacteriaceae.</title>
        <authorList>
            <person name="Plunkett G.III."/>
            <person name="Neeno-Eckwall E.C."/>
            <person name="Glasner J.D."/>
            <person name="Perna N.T."/>
        </authorList>
    </citation>
    <scope>NUCLEOTIDE SEQUENCE [LARGE SCALE GENOMIC DNA]</scope>
    <source>
        <strain evidence="1 2">ATCC 51602</strain>
    </source>
</reference>
<evidence type="ECO:0000313" key="1">
    <source>
        <dbReference type="EMBL" id="OAT33301.1"/>
    </source>
</evidence>
<accession>A0ABX2WE48</accession>
<comment type="caution">
    <text evidence="1">The sequence shown here is derived from an EMBL/GenBank/DDBJ whole genome shotgun (WGS) entry which is preliminary data.</text>
</comment>
<proteinExistence type="predicted"/>
<protein>
    <submittedName>
        <fullName evidence="1">Uncharacterized protein</fullName>
    </submittedName>
</protein>
<name>A0ABX2WE48_9ENTR</name>
<dbReference type="EMBL" id="LXEQ01000001">
    <property type="protein sequence ID" value="OAT33301.1"/>
    <property type="molecule type" value="Genomic_DNA"/>
</dbReference>
<evidence type="ECO:0000313" key="2">
    <source>
        <dbReference type="Proteomes" id="UP000078407"/>
    </source>
</evidence>
<dbReference type="RefSeq" id="WP_064539806.1">
    <property type="nucleotide sequence ID" value="NZ_LXEQ01000001.1"/>
</dbReference>
<gene>
    <name evidence="1" type="ORF">M976_00047</name>
</gene>
<sequence length="609" mass="67121">MITATVKKYISNPSAKLIIVSYSPTGGGHTARLLNIISMALEKKSIPEDSIVMFHVPCPWEGTPRSPLVANLAKTLINRQINVWIAESDKSIYGYLNKETGGSDDASILQHITRFPQRNVTPQSARKDDSQKTITELTQCVSFQTDEDCKNLPIISAKNLMNSMAATFGREIMAERCYVLTDMDPYLQKAAQVAGVPGKRCLDQQNHAILLNLNDSQLNILPKYALLSKVLGGYGEQISHIDLGGRNTLVSISNITERLGILSGTPKYIARLKIADLLLSHALPAEKIKEKLADANRPFSGVMAGSLVQHGGDAQNIVYVYAHKKTNIVARCVNERMCANDPLFQRIIFLFCGPGAAGDFNAMHLAYIADADGITTAGAGTIGEFAYLRKQAGCGSRLLVLPIEGHNEQEKNADVISEDNEIKAFVVRTLATEQLSDSLLRFVSDQPKTREAPCTMNEFITAISDQNSYVRQAYDRLFNNDIAINFKNIEQVEQIMNRSPLLKATRKYLKLVFQALNATEKEANSSIQVMLQQGMSHTFSNVKELNNTLLSSMRLAQMIGLKEAEDADRLPLLSEVRRHFSALAGGGKPSVSQSTKLKEEFGEFMVTGF</sequence>